<evidence type="ECO:0000313" key="11">
    <source>
        <dbReference type="EMBL" id="TDG14256.1"/>
    </source>
</evidence>
<dbReference type="InterPro" id="IPR049278">
    <property type="entry name" value="MS_channel_C"/>
</dbReference>
<feature type="transmembrane region" description="Helical" evidence="7">
    <location>
        <begin position="17"/>
        <end position="38"/>
    </location>
</feature>
<feature type="transmembrane region" description="Helical" evidence="7">
    <location>
        <begin position="66"/>
        <end position="83"/>
    </location>
</feature>
<dbReference type="Gene3D" id="2.30.30.60">
    <property type="match status" value="1"/>
</dbReference>
<gene>
    <name evidence="11" type="ORF">E2F43_11030</name>
</gene>
<feature type="domain" description="Mechanosensitive ion channel MscS C-terminal" evidence="9">
    <location>
        <begin position="259"/>
        <end position="341"/>
    </location>
</feature>
<dbReference type="InterPro" id="IPR023408">
    <property type="entry name" value="MscS_beta-dom_sf"/>
</dbReference>
<dbReference type="InterPro" id="IPR011066">
    <property type="entry name" value="MscS_channel_C_sf"/>
</dbReference>
<dbReference type="Pfam" id="PF21082">
    <property type="entry name" value="MS_channel_3rd"/>
    <property type="match status" value="1"/>
</dbReference>
<organism evidence="11 12">
    <name type="scientific">Seongchinamella unica</name>
    <dbReference type="NCBI Taxonomy" id="2547392"/>
    <lineage>
        <taxon>Bacteria</taxon>
        <taxon>Pseudomonadati</taxon>
        <taxon>Pseudomonadota</taxon>
        <taxon>Gammaproteobacteria</taxon>
        <taxon>Cellvibrionales</taxon>
        <taxon>Halieaceae</taxon>
        <taxon>Seongchinamella</taxon>
    </lineage>
</organism>
<evidence type="ECO:0000256" key="3">
    <source>
        <dbReference type="ARBA" id="ARBA00022475"/>
    </source>
</evidence>
<dbReference type="InterPro" id="IPR045042">
    <property type="entry name" value="YnaI-like"/>
</dbReference>
<dbReference type="InterPro" id="IPR010920">
    <property type="entry name" value="LSM_dom_sf"/>
</dbReference>
<evidence type="ECO:0000259" key="8">
    <source>
        <dbReference type="Pfam" id="PF00924"/>
    </source>
</evidence>
<keyword evidence="3" id="KW-1003">Cell membrane</keyword>
<dbReference type="Gene3D" id="3.30.70.100">
    <property type="match status" value="1"/>
</dbReference>
<dbReference type="AlphaFoldDB" id="A0A4R5LTP1"/>
<keyword evidence="6 7" id="KW-0472">Membrane</keyword>
<name>A0A4R5LTP1_9GAMM</name>
<feature type="domain" description="Mechanosensitive ion channel MscS" evidence="8">
    <location>
        <begin position="180"/>
        <end position="249"/>
    </location>
</feature>
<protein>
    <submittedName>
        <fullName evidence="11">Mechanosensitive ion channel family protein</fullName>
    </submittedName>
</protein>
<feature type="transmembrane region" description="Helical" evidence="7">
    <location>
        <begin position="89"/>
        <end position="110"/>
    </location>
</feature>
<dbReference type="Pfam" id="PF21088">
    <property type="entry name" value="MS_channel_1st"/>
    <property type="match status" value="1"/>
</dbReference>
<dbReference type="GO" id="GO:0005886">
    <property type="term" value="C:plasma membrane"/>
    <property type="evidence" value="ECO:0007669"/>
    <property type="project" value="UniProtKB-SubCell"/>
</dbReference>
<proteinExistence type="inferred from homology"/>
<dbReference type="InterPro" id="IPR049142">
    <property type="entry name" value="MS_channel_1st"/>
</dbReference>
<dbReference type="InterPro" id="IPR006686">
    <property type="entry name" value="MscS_channel_CS"/>
</dbReference>
<keyword evidence="5 7" id="KW-1133">Transmembrane helix</keyword>
<dbReference type="Proteomes" id="UP000295554">
    <property type="component" value="Unassembled WGS sequence"/>
</dbReference>
<dbReference type="GO" id="GO:0008381">
    <property type="term" value="F:mechanosensitive monoatomic ion channel activity"/>
    <property type="evidence" value="ECO:0007669"/>
    <property type="project" value="UniProtKB-ARBA"/>
</dbReference>
<dbReference type="PANTHER" id="PTHR43634">
    <property type="entry name" value="OW CONDUCTANCE MECHANOSENSITIVE CHANNEL"/>
    <property type="match status" value="1"/>
</dbReference>
<evidence type="ECO:0000256" key="1">
    <source>
        <dbReference type="ARBA" id="ARBA00004651"/>
    </source>
</evidence>
<feature type="transmembrane region" description="Helical" evidence="7">
    <location>
        <begin position="158"/>
        <end position="178"/>
    </location>
</feature>
<evidence type="ECO:0000256" key="2">
    <source>
        <dbReference type="ARBA" id="ARBA00008017"/>
    </source>
</evidence>
<dbReference type="OrthoDB" id="9775207at2"/>
<dbReference type="EMBL" id="SMSE01000002">
    <property type="protein sequence ID" value="TDG14256.1"/>
    <property type="molecule type" value="Genomic_DNA"/>
</dbReference>
<evidence type="ECO:0000256" key="4">
    <source>
        <dbReference type="ARBA" id="ARBA00022692"/>
    </source>
</evidence>
<dbReference type="PANTHER" id="PTHR43634:SF2">
    <property type="entry name" value="LOW CONDUCTANCE MECHANOSENSITIVE CHANNEL YNAI"/>
    <property type="match status" value="1"/>
</dbReference>
<reference evidence="11 12" key="1">
    <citation type="submission" date="2019-03" db="EMBL/GenBank/DDBJ databases">
        <title>Seongchinamella monodicae gen. nov., sp. nov., a novel member of the Gammaproteobacteria isolated from a tidal mudflat of beach.</title>
        <authorList>
            <person name="Yang H.G."/>
            <person name="Kang J.W."/>
            <person name="Lee S.D."/>
        </authorList>
    </citation>
    <scope>NUCLEOTIDE SEQUENCE [LARGE SCALE GENOMIC DNA]</scope>
    <source>
        <strain evidence="11 12">GH4-78</strain>
    </source>
</reference>
<dbReference type="RefSeq" id="WP_133213037.1">
    <property type="nucleotide sequence ID" value="NZ_SMSE01000002.1"/>
</dbReference>
<evidence type="ECO:0000259" key="9">
    <source>
        <dbReference type="Pfam" id="PF21082"/>
    </source>
</evidence>
<accession>A0A4R5LTP1</accession>
<dbReference type="PROSITE" id="PS01246">
    <property type="entry name" value="UPF0003"/>
    <property type="match status" value="1"/>
</dbReference>
<keyword evidence="12" id="KW-1185">Reference proteome</keyword>
<evidence type="ECO:0000256" key="6">
    <source>
        <dbReference type="ARBA" id="ARBA00023136"/>
    </source>
</evidence>
<feature type="domain" description="Mechanosensitive ion channel transmembrane helices 2/3" evidence="10">
    <location>
        <begin position="139"/>
        <end position="179"/>
    </location>
</feature>
<evidence type="ECO:0000256" key="5">
    <source>
        <dbReference type="ARBA" id="ARBA00022989"/>
    </source>
</evidence>
<dbReference type="SUPFAM" id="SSF82861">
    <property type="entry name" value="Mechanosensitive channel protein MscS (YggB), transmembrane region"/>
    <property type="match status" value="1"/>
</dbReference>
<dbReference type="Pfam" id="PF00924">
    <property type="entry name" value="MS_channel_2nd"/>
    <property type="match status" value="1"/>
</dbReference>
<dbReference type="Gene3D" id="1.10.287.1260">
    <property type="match status" value="1"/>
</dbReference>
<comment type="caution">
    <text evidence="11">The sequence shown here is derived from an EMBL/GenBank/DDBJ whole genome shotgun (WGS) entry which is preliminary data.</text>
</comment>
<evidence type="ECO:0000313" key="12">
    <source>
        <dbReference type="Proteomes" id="UP000295554"/>
    </source>
</evidence>
<sequence>MEALEGAAAALGVGQDLFALLVLLAGGCIAHMALGLLVRHLHNAVSQNRYNWDDVVVTAMAKPVRVVLWVAVGYLALDIYTVGDGLQQRLLQVYDTALVLLIAWFLHRLIYGVEQELLDAHFGDRGSSDKATVHAIAQLLRITLWVAAGLGVLQSMGVSISGLLAFGGIGGIAVGFAAKDLLANFFGGLSIYLDRPFTTGDWIRSPDRNIEGTVEDIGWRLTRIRTFDQRPLYVPNAVFSQIAVENPTRMNNRRIYETIGIRYQDVGRMAAIVEQVKAMLKTHEEIDLSRTLIVNFVAFGPSSLDFFVYTFTKTTDWVRYHEIKQDVMLKIHDIIEANGAEVAFPTRTLQVEQILHMGMEDKQ</sequence>
<evidence type="ECO:0000259" key="10">
    <source>
        <dbReference type="Pfam" id="PF21088"/>
    </source>
</evidence>
<feature type="transmembrane region" description="Helical" evidence="7">
    <location>
        <begin position="131"/>
        <end position="152"/>
    </location>
</feature>
<dbReference type="SUPFAM" id="SSF82689">
    <property type="entry name" value="Mechanosensitive channel protein MscS (YggB), C-terminal domain"/>
    <property type="match status" value="1"/>
</dbReference>
<comment type="subcellular location">
    <subcellularLocation>
        <location evidence="1">Cell membrane</location>
        <topology evidence="1">Multi-pass membrane protein</topology>
    </subcellularLocation>
</comment>
<dbReference type="SUPFAM" id="SSF50182">
    <property type="entry name" value="Sm-like ribonucleoproteins"/>
    <property type="match status" value="1"/>
</dbReference>
<evidence type="ECO:0000256" key="7">
    <source>
        <dbReference type="SAM" id="Phobius"/>
    </source>
</evidence>
<dbReference type="InterPro" id="IPR011014">
    <property type="entry name" value="MscS_channel_TM-2"/>
</dbReference>
<comment type="similarity">
    <text evidence="2">Belongs to the MscS (TC 1.A.23) family.</text>
</comment>
<keyword evidence="4 7" id="KW-0812">Transmembrane</keyword>
<dbReference type="InterPro" id="IPR006685">
    <property type="entry name" value="MscS_channel_2nd"/>
</dbReference>